<reference evidence="5" key="1">
    <citation type="submission" date="2013-08" db="EMBL/GenBank/DDBJ databases">
        <authorList>
            <person name="Mendez C."/>
            <person name="Richter M."/>
            <person name="Ferrer M."/>
            <person name="Sanchez J."/>
        </authorList>
    </citation>
    <scope>NUCLEOTIDE SEQUENCE</scope>
</reference>
<proteinExistence type="predicted"/>
<comment type="caution">
    <text evidence="5">The sequence shown here is derived from an EMBL/GenBank/DDBJ whole genome shotgun (WGS) entry which is preliminary data.</text>
</comment>
<dbReference type="GO" id="GO:0003995">
    <property type="term" value="F:acyl-CoA dehydrogenase activity"/>
    <property type="evidence" value="ECO:0007669"/>
    <property type="project" value="TreeGrafter"/>
</dbReference>
<evidence type="ECO:0000259" key="4">
    <source>
        <dbReference type="Pfam" id="PF00441"/>
    </source>
</evidence>
<feature type="domain" description="Acyl-CoA dehydrogenase/oxidase C-terminal" evidence="4">
    <location>
        <begin position="11"/>
        <end position="110"/>
    </location>
</feature>
<dbReference type="InterPro" id="IPR009075">
    <property type="entry name" value="AcylCo_DH/oxidase_C"/>
</dbReference>
<feature type="non-terminal residue" evidence="5">
    <location>
        <position position="1"/>
    </location>
</feature>
<evidence type="ECO:0000256" key="1">
    <source>
        <dbReference type="ARBA" id="ARBA00022630"/>
    </source>
</evidence>
<dbReference type="Pfam" id="PF00441">
    <property type="entry name" value="Acyl-CoA_dh_1"/>
    <property type="match status" value="1"/>
</dbReference>
<dbReference type="PANTHER" id="PTHR43884">
    <property type="entry name" value="ACYL-COA DEHYDROGENASE"/>
    <property type="match status" value="1"/>
</dbReference>
<keyword evidence="3" id="KW-0560">Oxidoreductase</keyword>
<keyword evidence="2" id="KW-0274">FAD</keyword>
<dbReference type="InterPro" id="IPR036250">
    <property type="entry name" value="AcylCo_DH-like_C"/>
</dbReference>
<gene>
    <name evidence="5" type="ORF">B1B_05798</name>
</gene>
<reference evidence="5" key="2">
    <citation type="journal article" date="2014" name="ISME J.">
        <title>Microbial stratification in low pH oxic and suboxic macroscopic growths along an acid mine drainage.</title>
        <authorList>
            <person name="Mendez-Garcia C."/>
            <person name="Mesa V."/>
            <person name="Sprenger R.R."/>
            <person name="Richter M."/>
            <person name="Diez M.S."/>
            <person name="Solano J."/>
            <person name="Bargiela R."/>
            <person name="Golyshina O.V."/>
            <person name="Manteca A."/>
            <person name="Ramos J.L."/>
            <person name="Gallego J.R."/>
            <person name="Llorente I."/>
            <person name="Martins Dos Santos V.A."/>
            <person name="Jensen O.N."/>
            <person name="Pelaez A.I."/>
            <person name="Sanchez J."/>
            <person name="Ferrer M."/>
        </authorList>
    </citation>
    <scope>NUCLEOTIDE SEQUENCE</scope>
</reference>
<sequence>DSVRKADRFIQAIKHKCADMLVEVESAKSAAYYAMWAVANDPAEAQISSPLAKAFCGDAYYFAAAENIQIHGGIGFTWEHDAHLYFKRAKSSQMLFGSSSEFRSILADRIGL</sequence>
<evidence type="ECO:0000313" key="5">
    <source>
        <dbReference type="EMBL" id="EQD67822.1"/>
    </source>
</evidence>
<dbReference type="EMBL" id="AUZY01003681">
    <property type="protein sequence ID" value="EQD67822.1"/>
    <property type="molecule type" value="Genomic_DNA"/>
</dbReference>
<evidence type="ECO:0000256" key="2">
    <source>
        <dbReference type="ARBA" id="ARBA00022827"/>
    </source>
</evidence>
<name>T1BD94_9ZZZZ</name>
<dbReference type="SUPFAM" id="SSF47203">
    <property type="entry name" value="Acyl-CoA dehydrogenase C-terminal domain-like"/>
    <property type="match status" value="1"/>
</dbReference>
<accession>T1BD94</accession>
<organism evidence="5">
    <name type="scientific">mine drainage metagenome</name>
    <dbReference type="NCBI Taxonomy" id="410659"/>
    <lineage>
        <taxon>unclassified sequences</taxon>
        <taxon>metagenomes</taxon>
        <taxon>ecological metagenomes</taxon>
    </lineage>
</organism>
<protein>
    <submittedName>
        <fullName evidence="5">Acyl-CoA dehydrogenase domain-containing protein</fullName>
    </submittedName>
</protein>
<evidence type="ECO:0000256" key="3">
    <source>
        <dbReference type="ARBA" id="ARBA00023002"/>
    </source>
</evidence>
<dbReference type="PANTHER" id="PTHR43884:SF20">
    <property type="entry name" value="ACYL-COA DEHYDROGENASE FADE28"/>
    <property type="match status" value="1"/>
</dbReference>
<keyword evidence="1" id="KW-0285">Flavoprotein</keyword>
<dbReference type="Gene3D" id="1.20.140.10">
    <property type="entry name" value="Butyryl-CoA Dehydrogenase, subunit A, domain 3"/>
    <property type="match status" value="1"/>
</dbReference>
<dbReference type="AlphaFoldDB" id="T1BD94"/>